<name>A0A1T2X772_9BACL</name>
<dbReference type="RefSeq" id="WP_078501059.1">
    <property type="nucleotide sequence ID" value="NZ_MSZX01000008.1"/>
</dbReference>
<comment type="caution">
    <text evidence="2">The sequence shown here is derived from an EMBL/GenBank/DDBJ whole genome shotgun (WGS) entry which is preliminary data.</text>
</comment>
<proteinExistence type="predicted"/>
<organism evidence="2 3">
    <name type="scientific">Paenibacillus selenitireducens</name>
    <dbReference type="NCBI Taxonomy" id="1324314"/>
    <lineage>
        <taxon>Bacteria</taxon>
        <taxon>Bacillati</taxon>
        <taxon>Bacillota</taxon>
        <taxon>Bacilli</taxon>
        <taxon>Bacillales</taxon>
        <taxon>Paenibacillaceae</taxon>
        <taxon>Paenibacillus</taxon>
    </lineage>
</organism>
<reference evidence="2 3" key="1">
    <citation type="submission" date="2017-01" db="EMBL/GenBank/DDBJ databases">
        <title>Genome analysis of Paenibacillus selenitrireducens ES3-24.</title>
        <authorList>
            <person name="Xu D."/>
            <person name="Yao R."/>
            <person name="Zheng S."/>
        </authorList>
    </citation>
    <scope>NUCLEOTIDE SEQUENCE [LARGE SCALE GENOMIC DNA]</scope>
    <source>
        <strain evidence="2 3">ES3-24</strain>
    </source>
</reference>
<keyword evidence="1" id="KW-0812">Transmembrane</keyword>
<dbReference type="Proteomes" id="UP000190188">
    <property type="component" value="Unassembled WGS sequence"/>
</dbReference>
<accession>A0A1T2X772</accession>
<dbReference type="EMBL" id="MSZX01000008">
    <property type="protein sequence ID" value="OPA75727.1"/>
    <property type="molecule type" value="Genomic_DNA"/>
</dbReference>
<dbReference type="AlphaFoldDB" id="A0A1T2X772"/>
<evidence type="ECO:0000256" key="1">
    <source>
        <dbReference type="SAM" id="Phobius"/>
    </source>
</evidence>
<evidence type="ECO:0000313" key="2">
    <source>
        <dbReference type="EMBL" id="OPA75727.1"/>
    </source>
</evidence>
<keyword evidence="3" id="KW-1185">Reference proteome</keyword>
<gene>
    <name evidence="2" type="ORF">BVG16_20575</name>
</gene>
<sequence>MDIMDLTGLRQIFTDMSTALNNMADKTQSSINEAKNQISMLTDGIHTVALLLLVFIIVSALHLGFNIFKYIKGERK</sequence>
<evidence type="ECO:0000313" key="3">
    <source>
        <dbReference type="Proteomes" id="UP000190188"/>
    </source>
</evidence>
<keyword evidence="1" id="KW-0472">Membrane</keyword>
<feature type="transmembrane region" description="Helical" evidence="1">
    <location>
        <begin position="45"/>
        <end position="68"/>
    </location>
</feature>
<protein>
    <submittedName>
        <fullName evidence="2">Uncharacterized protein</fullName>
    </submittedName>
</protein>
<keyword evidence="1" id="KW-1133">Transmembrane helix</keyword>